<feature type="transmembrane region" description="Helical" evidence="6">
    <location>
        <begin position="410"/>
        <end position="428"/>
    </location>
</feature>
<keyword evidence="2" id="KW-0813">Transport</keyword>
<evidence type="ECO:0000256" key="2">
    <source>
        <dbReference type="ARBA" id="ARBA00022448"/>
    </source>
</evidence>
<dbReference type="RefSeq" id="WP_381514520.1">
    <property type="nucleotide sequence ID" value="NZ_JBHUEL010000009.1"/>
</dbReference>
<dbReference type="InterPro" id="IPR036259">
    <property type="entry name" value="MFS_trans_sf"/>
</dbReference>
<feature type="transmembrane region" description="Helical" evidence="6">
    <location>
        <begin position="375"/>
        <end position="398"/>
    </location>
</feature>
<feature type="transmembrane region" description="Helical" evidence="6">
    <location>
        <begin position="48"/>
        <end position="67"/>
    </location>
</feature>
<keyword evidence="4 6" id="KW-1133">Transmembrane helix</keyword>
<dbReference type="Proteomes" id="UP001597215">
    <property type="component" value="Unassembled WGS sequence"/>
</dbReference>
<evidence type="ECO:0000313" key="8">
    <source>
        <dbReference type="Proteomes" id="UP001597215"/>
    </source>
</evidence>
<feature type="transmembrane region" description="Helical" evidence="6">
    <location>
        <begin position="284"/>
        <end position="306"/>
    </location>
</feature>
<dbReference type="Pfam" id="PF07690">
    <property type="entry name" value="MFS_1"/>
    <property type="match status" value="1"/>
</dbReference>
<feature type="transmembrane region" description="Helical" evidence="6">
    <location>
        <begin position="318"/>
        <end position="336"/>
    </location>
</feature>
<dbReference type="SUPFAM" id="SSF103473">
    <property type="entry name" value="MFS general substrate transporter"/>
    <property type="match status" value="1"/>
</dbReference>
<evidence type="ECO:0000256" key="6">
    <source>
        <dbReference type="SAM" id="Phobius"/>
    </source>
</evidence>
<protein>
    <submittedName>
        <fullName evidence="7">MFS transporter</fullName>
    </submittedName>
</protein>
<evidence type="ECO:0000256" key="5">
    <source>
        <dbReference type="ARBA" id="ARBA00023136"/>
    </source>
</evidence>
<evidence type="ECO:0000256" key="3">
    <source>
        <dbReference type="ARBA" id="ARBA00022692"/>
    </source>
</evidence>
<feature type="transmembrane region" description="Helical" evidence="6">
    <location>
        <begin position="79"/>
        <end position="112"/>
    </location>
</feature>
<keyword evidence="8" id="KW-1185">Reference proteome</keyword>
<dbReference type="InterPro" id="IPR011701">
    <property type="entry name" value="MFS"/>
</dbReference>
<dbReference type="PANTHER" id="PTHR19432">
    <property type="entry name" value="SUGAR TRANSPORTER"/>
    <property type="match status" value="1"/>
</dbReference>
<proteinExistence type="predicted"/>
<keyword evidence="5 6" id="KW-0472">Membrane</keyword>
<gene>
    <name evidence="7" type="ORF">ACFSAG_10085</name>
</gene>
<dbReference type="EMBL" id="JBHUEL010000009">
    <property type="protein sequence ID" value="MFD1767190.1"/>
    <property type="molecule type" value="Genomic_DNA"/>
</dbReference>
<organism evidence="7 8">
    <name type="scientific">Sphingorhabdus buctiana</name>
    <dbReference type="NCBI Taxonomy" id="1508805"/>
    <lineage>
        <taxon>Bacteria</taxon>
        <taxon>Pseudomonadati</taxon>
        <taxon>Pseudomonadota</taxon>
        <taxon>Alphaproteobacteria</taxon>
        <taxon>Sphingomonadales</taxon>
        <taxon>Sphingomonadaceae</taxon>
        <taxon>Sphingorhabdus</taxon>
    </lineage>
</organism>
<dbReference type="PANTHER" id="PTHR19432:SF35">
    <property type="entry name" value="SOLUTE CARRIER FAMILY 45 MEMBER 3 ISOFORM X1"/>
    <property type="match status" value="1"/>
</dbReference>
<name>A0ABW4MEG7_9SPHN</name>
<comment type="subcellular location">
    <subcellularLocation>
        <location evidence="1">Membrane</location>
        <topology evidence="1">Multi-pass membrane protein</topology>
    </subcellularLocation>
</comment>
<feature type="transmembrane region" description="Helical" evidence="6">
    <location>
        <begin position="342"/>
        <end position="363"/>
    </location>
</feature>
<reference evidence="8" key="1">
    <citation type="journal article" date="2019" name="Int. J. Syst. Evol. Microbiol.">
        <title>The Global Catalogue of Microorganisms (GCM) 10K type strain sequencing project: providing services to taxonomists for standard genome sequencing and annotation.</title>
        <authorList>
            <consortium name="The Broad Institute Genomics Platform"/>
            <consortium name="The Broad Institute Genome Sequencing Center for Infectious Disease"/>
            <person name="Wu L."/>
            <person name="Ma J."/>
        </authorList>
    </citation>
    <scope>NUCLEOTIDE SEQUENCE [LARGE SCALE GENOMIC DNA]</scope>
    <source>
        <strain evidence="8">CGMCC 1.12449</strain>
    </source>
</reference>
<feature type="transmembrane region" description="Helical" evidence="6">
    <location>
        <begin position="145"/>
        <end position="167"/>
    </location>
</feature>
<evidence type="ECO:0000256" key="4">
    <source>
        <dbReference type="ARBA" id="ARBA00022989"/>
    </source>
</evidence>
<keyword evidence="3 6" id="KW-0812">Transmembrane</keyword>
<sequence length="438" mass="47394">MPKPHLSVSQILQMNLGFLGLQFSFGLQQANMSPIWGYLGAEEANFAWLGIAGPLTGLIVQPIIGSMSDRTSSRWGRRTPYFLIGAIMCCIGLFFMPLSASILMAFSLLFLLDVGNNVTMEPYRAYVNDRLNANQRSFGFLSQSAFTGLAQCLAYLSPTILVFLFGLSRDATSAGNIPTFTLVSFWIGAALSIGTILWSILRVPELPLSEVEKERIGAMPKTIGATLREIWDAMRDMPNAMRAMAVMSLFQWYAMSGYWGYVTNSISRSVYGTADASTAAYREAVLTIGQVGAFFNLIAFVSALAMAPIARKVGAGRLHAMCLMLAGIAMLAMPQIGDKSLLFVAAIGIGLGWGSIMGNPYIILADTIPPERTGVYMGIFNMFICVPMLIFAGTMTFAYEPLLGGDARNVLMVSGICMLLAAIAVYRIKEGRAQPAVG</sequence>
<dbReference type="Gene3D" id="1.20.1250.20">
    <property type="entry name" value="MFS general substrate transporter like domains"/>
    <property type="match status" value="1"/>
</dbReference>
<feature type="transmembrane region" description="Helical" evidence="6">
    <location>
        <begin position="179"/>
        <end position="201"/>
    </location>
</feature>
<accession>A0ABW4MEG7</accession>
<evidence type="ECO:0000256" key="1">
    <source>
        <dbReference type="ARBA" id="ARBA00004141"/>
    </source>
</evidence>
<evidence type="ECO:0000313" key="7">
    <source>
        <dbReference type="EMBL" id="MFD1767190.1"/>
    </source>
</evidence>
<comment type="caution">
    <text evidence="7">The sequence shown here is derived from an EMBL/GenBank/DDBJ whole genome shotgun (WGS) entry which is preliminary data.</text>
</comment>